<dbReference type="Pfam" id="PF00534">
    <property type="entry name" value="Glycos_transf_1"/>
    <property type="match status" value="1"/>
</dbReference>
<keyword evidence="1 4" id="KW-0808">Transferase</keyword>
<dbReference type="GO" id="GO:0016757">
    <property type="term" value="F:glycosyltransferase activity"/>
    <property type="evidence" value="ECO:0007669"/>
    <property type="project" value="InterPro"/>
</dbReference>
<dbReference type="RefSeq" id="WP_235983469.1">
    <property type="nucleotide sequence ID" value="NZ_JAAVLX010000002.1"/>
</dbReference>
<dbReference type="Gene3D" id="3.40.50.2000">
    <property type="entry name" value="Glycogen Phosphorylase B"/>
    <property type="match status" value="2"/>
</dbReference>
<evidence type="ECO:0000313" key="4">
    <source>
        <dbReference type="EMBL" id="NOJ39147.1"/>
    </source>
</evidence>
<dbReference type="CDD" id="cd03801">
    <property type="entry name" value="GT4_PimA-like"/>
    <property type="match status" value="1"/>
</dbReference>
<sequence length="355" mass="39865">MGGVETHCENLYPLLKKIRQNDSFTIIGRKAYLPERVTEYQGLRVVSLAHARGRYFETITNAVYGVLYARLVLHAQLLHLHGIGPALVAPMAKLLGMKVIVTYHSKNYEHRKWNWLAKRALRVGESCSMLFGDKIITVSRSLAMDLKRRFPRAANKIHFIPNGADHLLRRTPELCGIPDILSKYDLVSGRYIVTVGRLVPEKGFHDLIRAFKSADLDYKLVIVGDAEHRDCYSSGLLAEASDTIVFTGILKGDALQSILECASLFVLPSYNEGLPIAALEAAVAGTPVLLSDIQPNRDLGLRPDNYFKVGDIGQLRHRLRQDHALYKVARDVVLQEYNWADVCVQTDKVYSSVHF</sequence>
<dbReference type="EMBL" id="JAAVLX010000002">
    <property type="protein sequence ID" value="NOJ39147.1"/>
    <property type="molecule type" value="Genomic_DNA"/>
</dbReference>
<gene>
    <name evidence="4" type="ORF">HCN58_05935</name>
</gene>
<dbReference type="InterPro" id="IPR028098">
    <property type="entry name" value="Glyco_trans_4-like_N"/>
</dbReference>
<evidence type="ECO:0000259" key="2">
    <source>
        <dbReference type="Pfam" id="PF00534"/>
    </source>
</evidence>
<keyword evidence="5" id="KW-1185">Reference proteome</keyword>
<dbReference type="Pfam" id="PF13439">
    <property type="entry name" value="Glyco_transf_4"/>
    <property type="match status" value="1"/>
</dbReference>
<organism evidence="4 5">
    <name type="scientific">Bradyrhizobium australiense</name>
    <dbReference type="NCBI Taxonomy" id="2721161"/>
    <lineage>
        <taxon>Bacteria</taxon>
        <taxon>Pseudomonadati</taxon>
        <taxon>Pseudomonadota</taxon>
        <taxon>Alphaproteobacteria</taxon>
        <taxon>Hyphomicrobiales</taxon>
        <taxon>Nitrobacteraceae</taxon>
        <taxon>Bradyrhizobium</taxon>
    </lineage>
</organism>
<reference evidence="4 5" key="1">
    <citation type="submission" date="2020-03" db="EMBL/GenBank/DDBJ databases">
        <title>Bradyrhizobium diversity isolated from nodules of Indigofera sp.</title>
        <authorList>
            <person name="Klepa M."/>
            <person name="Helene L."/>
            <person name="Hungria M."/>
        </authorList>
    </citation>
    <scope>NUCLEOTIDE SEQUENCE [LARGE SCALE GENOMIC DNA]</scope>
    <source>
        <strain evidence="4 5">WSM 1791</strain>
    </source>
</reference>
<evidence type="ECO:0000256" key="1">
    <source>
        <dbReference type="ARBA" id="ARBA00022679"/>
    </source>
</evidence>
<comment type="caution">
    <text evidence="4">The sequence shown here is derived from an EMBL/GenBank/DDBJ whole genome shotgun (WGS) entry which is preliminary data.</text>
</comment>
<accession>A0A7Y4GPN0</accession>
<feature type="domain" description="Glycosyl transferase family 1" evidence="2">
    <location>
        <begin position="190"/>
        <end position="298"/>
    </location>
</feature>
<dbReference type="PANTHER" id="PTHR46401:SF2">
    <property type="entry name" value="GLYCOSYLTRANSFERASE WBBK-RELATED"/>
    <property type="match status" value="1"/>
</dbReference>
<dbReference type="SUPFAM" id="SSF53756">
    <property type="entry name" value="UDP-Glycosyltransferase/glycogen phosphorylase"/>
    <property type="match status" value="1"/>
</dbReference>
<dbReference type="AlphaFoldDB" id="A0A7Y4GPN0"/>
<evidence type="ECO:0000259" key="3">
    <source>
        <dbReference type="Pfam" id="PF13439"/>
    </source>
</evidence>
<dbReference type="GO" id="GO:0009103">
    <property type="term" value="P:lipopolysaccharide biosynthetic process"/>
    <property type="evidence" value="ECO:0007669"/>
    <property type="project" value="TreeGrafter"/>
</dbReference>
<dbReference type="PANTHER" id="PTHR46401">
    <property type="entry name" value="GLYCOSYLTRANSFERASE WBBK-RELATED"/>
    <property type="match status" value="1"/>
</dbReference>
<protein>
    <submittedName>
        <fullName evidence="4">Glycosyltransferase family 4 protein</fullName>
    </submittedName>
</protein>
<dbReference type="InterPro" id="IPR001296">
    <property type="entry name" value="Glyco_trans_1"/>
</dbReference>
<name>A0A7Y4GPN0_9BRAD</name>
<dbReference type="Proteomes" id="UP000544122">
    <property type="component" value="Unassembled WGS sequence"/>
</dbReference>
<evidence type="ECO:0000313" key="5">
    <source>
        <dbReference type="Proteomes" id="UP000544122"/>
    </source>
</evidence>
<feature type="domain" description="Glycosyltransferase subfamily 4-like N-terminal" evidence="3">
    <location>
        <begin position="1"/>
        <end position="165"/>
    </location>
</feature>
<proteinExistence type="predicted"/>